<evidence type="ECO:0000256" key="2">
    <source>
        <dbReference type="ARBA" id="ARBA00023043"/>
    </source>
</evidence>
<keyword evidence="2 3" id="KW-0040">ANK repeat</keyword>
<feature type="repeat" description="ANK" evidence="3">
    <location>
        <begin position="15"/>
        <end position="47"/>
    </location>
</feature>
<dbReference type="OrthoDB" id="4772757at2759"/>
<evidence type="ECO:0000256" key="1">
    <source>
        <dbReference type="ARBA" id="ARBA00022737"/>
    </source>
</evidence>
<dbReference type="Gene3D" id="1.25.40.20">
    <property type="entry name" value="Ankyrin repeat-containing domain"/>
    <property type="match status" value="1"/>
</dbReference>
<feature type="repeat" description="ANK" evidence="3">
    <location>
        <begin position="151"/>
        <end position="175"/>
    </location>
</feature>
<proteinExistence type="predicted"/>
<dbReference type="VEuPathDB" id="FungiDB:BO71DRAFT_301890"/>
<dbReference type="SMART" id="SM00248">
    <property type="entry name" value="ANK"/>
    <property type="match status" value="5"/>
</dbReference>
<sequence length="175" mass="19181">LLDNSADIFAKTTDDGLTALHLASQFGNREIVKLLLNSGACIDSKTRFGWTLLHSAAFKNRHGVVLLLLQFSQHIINVRAENRGTSLHLAAQVGHKRIVQLLVEKGADVRAKTKYGDTPAHLASWYSHSKAIGELLALGMNYDWDTTNDQDGCTALHYAAKWGVESIARMLVSDG</sequence>
<keyword evidence="5" id="KW-1185">Reference proteome</keyword>
<evidence type="ECO:0000313" key="5">
    <source>
        <dbReference type="Proteomes" id="UP000247810"/>
    </source>
</evidence>
<feature type="non-terminal residue" evidence="4">
    <location>
        <position position="1"/>
    </location>
</feature>
<protein>
    <submittedName>
        <fullName evidence="4">Ankyrin</fullName>
    </submittedName>
</protein>
<reference evidence="4 5" key="1">
    <citation type="submission" date="2018-02" db="EMBL/GenBank/DDBJ databases">
        <title>The genomes of Aspergillus section Nigri reveals drivers in fungal speciation.</title>
        <authorList>
            <consortium name="DOE Joint Genome Institute"/>
            <person name="Vesth T.C."/>
            <person name="Nybo J."/>
            <person name="Theobald S."/>
            <person name="Brandl J."/>
            <person name="Frisvad J.C."/>
            <person name="Nielsen K.F."/>
            <person name="Lyhne E.K."/>
            <person name="Kogle M.E."/>
            <person name="Kuo A."/>
            <person name="Riley R."/>
            <person name="Clum A."/>
            <person name="Nolan M."/>
            <person name="Lipzen A."/>
            <person name="Salamov A."/>
            <person name="Henrissat B."/>
            <person name="Wiebenga A."/>
            <person name="De vries R.P."/>
            <person name="Grigoriev I.V."/>
            <person name="Mortensen U.H."/>
            <person name="Andersen M.R."/>
            <person name="Baker S.E."/>
        </authorList>
    </citation>
    <scope>NUCLEOTIDE SEQUENCE [LARGE SCALE GENOMIC DNA]</scope>
    <source>
        <strain evidence="4 5">CBS 707.79</strain>
    </source>
</reference>
<dbReference type="SUPFAM" id="SSF48403">
    <property type="entry name" value="Ankyrin repeat"/>
    <property type="match status" value="1"/>
</dbReference>
<evidence type="ECO:0000313" key="4">
    <source>
        <dbReference type="EMBL" id="PYH92575.1"/>
    </source>
</evidence>
<gene>
    <name evidence="4" type="ORF">BO71DRAFT_301890</name>
</gene>
<feature type="non-terminal residue" evidence="4">
    <location>
        <position position="175"/>
    </location>
</feature>
<dbReference type="Proteomes" id="UP000247810">
    <property type="component" value="Unassembled WGS sequence"/>
</dbReference>
<dbReference type="EMBL" id="KZ825913">
    <property type="protein sequence ID" value="PYH92575.1"/>
    <property type="molecule type" value="Genomic_DNA"/>
</dbReference>
<name>A0A319D580_9EURO</name>
<dbReference type="PROSITE" id="PS50297">
    <property type="entry name" value="ANK_REP_REGION"/>
    <property type="match status" value="3"/>
</dbReference>
<dbReference type="InterPro" id="IPR002110">
    <property type="entry name" value="Ankyrin_rpt"/>
</dbReference>
<dbReference type="STRING" id="1448320.A0A319D580"/>
<feature type="repeat" description="ANK" evidence="3">
    <location>
        <begin position="82"/>
        <end position="114"/>
    </location>
</feature>
<dbReference type="PANTHER" id="PTHR24198:SF165">
    <property type="entry name" value="ANKYRIN REPEAT-CONTAINING PROTEIN-RELATED"/>
    <property type="match status" value="1"/>
</dbReference>
<dbReference type="PRINTS" id="PR01415">
    <property type="entry name" value="ANKYRIN"/>
</dbReference>
<dbReference type="PROSITE" id="PS50088">
    <property type="entry name" value="ANK_REPEAT"/>
    <property type="match status" value="3"/>
</dbReference>
<dbReference type="InterPro" id="IPR036770">
    <property type="entry name" value="Ankyrin_rpt-contain_sf"/>
</dbReference>
<dbReference type="AlphaFoldDB" id="A0A319D580"/>
<evidence type="ECO:0000256" key="3">
    <source>
        <dbReference type="PROSITE-ProRule" id="PRU00023"/>
    </source>
</evidence>
<organism evidence="4 5">
    <name type="scientific">Aspergillus ellipticus CBS 707.79</name>
    <dbReference type="NCBI Taxonomy" id="1448320"/>
    <lineage>
        <taxon>Eukaryota</taxon>
        <taxon>Fungi</taxon>
        <taxon>Dikarya</taxon>
        <taxon>Ascomycota</taxon>
        <taxon>Pezizomycotina</taxon>
        <taxon>Eurotiomycetes</taxon>
        <taxon>Eurotiomycetidae</taxon>
        <taxon>Eurotiales</taxon>
        <taxon>Aspergillaceae</taxon>
        <taxon>Aspergillus</taxon>
        <taxon>Aspergillus subgen. Circumdati</taxon>
    </lineage>
</organism>
<dbReference type="Pfam" id="PF12796">
    <property type="entry name" value="Ank_2"/>
    <property type="match status" value="2"/>
</dbReference>
<dbReference type="PANTHER" id="PTHR24198">
    <property type="entry name" value="ANKYRIN REPEAT AND PROTEIN KINASE DOMAIN-CONTAINING PROTEIN"/>
    <property type="match status" value="1"/>
</dbReference>
<keyword evidence="1" id="KW-0677">Repeat</keyword>
<accession>A0A319D580</accession>